<evidence type="ECO:0000256" key="2">
    <source>
        <dbReference type="ARBA" id="ARBA00010593"/>
    </source>
</evidence>
<feature type="domain" description="SLC12A transporter C-terminal" evidence="11">
    <location>
        <begin position="785"/>
        <end position="1330"/>
    </location>
</feature>
<evidence type="ECO:0000259" key="11">
    <source>
        <dbReference type="Pfam" id="PF03522"/>
    </source>
</evidence>
<feature type="transmembrane region" description="Helical" evidence="9">
    <location>
        <begin position="349"/>
        <end position="373"/>
    </location>
</feature>
<feature type="transmembrane region" description="Helical" evidence="9">
    <location>
        <begin position="394"/>
        <end position="413"/>
    </location>
</feature>
<dbReference type="InterPro" id="IPR018491">
    <property type="entry name" value="SLC12_C"/>
</dbReference>
<feature type="transmembrane region" description="Helical" evidence="9">
    <location>
        <begin position="501"/>
        <end position="522"/>
    </location>
</feature>
<feature type="region of interest" description="Disordered" evidence="8">
    <location>
        <begin position="228"/>
        <end position="257"/>
    </location>
</feature>
<feature type="compositionally biased region" description="Basic and acidic residues" evidence="8">
    <location>
        <begin position="44"/>
        <end position="65"/>
    </location>
</feature>
<dbReference type="InterPro" id="IPR004842">
    <property type="entry name" value="SLC12A_fam"/>
</dbReference>
<accession>A0A914KQ32</accession>
<dbReference type="GO" id="GO:1990573">
    <property type="term" value="P:potassium ion import across plasma membrane"/>
    <property type="evidence" value="ECO:0007669"/>
    <property type="project" value="TreeGrafter"/>
</dbReference>
<feature type="transmembrane region" description="Helical" evidence="9">
    <location>
        <begin position="267"/>
        <end position="288"/>
    </location>
</feature>
<dbReference type="GO" id="GO:0055075">
    <property type="term" value="P:potassium ion homeostasis"/>
    <property type="evidence" value="ECO:0007669"/>
    <property type="project" value="TreeGrafter"/>
</dbReference>
<evidence type="ECO:0000256" key="1">
    <source>
        <dbReference type="ARBA" id="ARBA00004141"/>
    </source>
</evidence>
<dbReference type="WBParaSite" id="Minc3s00073g03591">
    <property type="protein sequence ID" value="Minc3s00073g03591"/>
    <property type="gene ID" value="Minc3s00073g03591"/>
</dbReference>
<dbReference type="PANTHER" id="PTHR11827:SF7">
    <property type="entry name" value="SOLUTE CARRIER FAMILY 12 PROTEIN B0303.11"/>
    <property type="match status" value="1"/>
</dbReference>
<protein>
    <recommendedName>
        <fullName evidence="3">Solute carrier family 12 member 9</fullName>
    </recommendedName>
</protein>
<dbReference type="Pfam" id="PF00324">
    <property type="entry name" value="AA_permease"/>
    <property type="match status" value="2"/>
</dbReference>
<organism evidence="12 13">
    <name type="scientific">Meloidogyne incognita</name>
    <name type="common">Southern root-knot nematode worm</name>
    <name type="synonym">Oxyuris incognita</name>
    <dbReference type="NCBI Taxonomy" id="6306"/>
    <lineage>
        <taxon>Eukaryota</taxon>
        <taxon>Metazoa</taxon>
        <taxon>Ecdysozoa</taxon>
        <taxon>Nematoda</taxon>
        <taxon>Chromadorea</taxon>
        <taxon>Rhabditida</taxon>
        <taxon>Tylenchina</taxon>
        <taxon>Tylenchomorpha</taxon>
        <taxon>Tylenchoidea</taxon>
        <taxon>Meloidogynidae</taxon>
        <taxon>Meloidogyninae</taxon>
        <taxon>Meloidogyne</taxon>
        <taxon>Meloidogyne incognita group</taxon>
    </lineage>
</organism>
<dbReference type="GO" id="GO:0055064">
    <property type="term" value="P:chloride ion homeostasis"/>
    <property type="evidence" value="ECO:0007669"/>
    <property type="project" value="TreeGrafter"/>
</dbReference>
<evidence type="ECO:0000256" key="9">
    <source>
        <dbReference type="SAM" id="Phobius"/>
    </source>
</evidence>
<feature type="region of interest" description="Disordered" evidence="8">
    <location>
        <begin position="1"/>
        <end position="130"/>
    </location>
</feature>
<feature type="transmembrane region" description="Helical" evidence="9">
    <location>
        <begin position="300"/>
        <end position="329"/>
    </location>
</feature>
<name>A0A914KQ32_MELIC</name>
<dbReference type="GO" id="GO:0006884">
    <property type="term" value="P:cell volume homeostasis"/>
    <property type="evidence" value="ECO:0007669"/>
    <property type="project" value="TreeGrafter"/>
</dbReference>
<proteinExistence type="inferred from homology"/>
<evidence type="ECO:0000259" key="10">
    <source>
        <dbReference type="Pfam" id="PF00324"/>
    </source>
</evidence>
<evidence type="ECO:0000256" key="5">
    <source>
        <dbReference type="ARBA" id="ARBA00022692"/>
    </source>
</evidence>
<dbReference type="GO" id="GO:0055078">
    <property type="term" value="P:sodium ion homeostasis"/>
    <property type="evidence" value="ECO:0007669"/>
    <property type="project" value="TreeGrafter"/>
</dbReference>
<feature type="transmembrane region" description="Helical" evidence="9">
    <location>
        <begin position="468"/>
        <end position="489"/>
    </location>
</feature>
<sequence>MSSSSQSSETEEEKVQEKPKVQQKQVQKSPQTERPPWKHRKKSQKESLEEKKAALEEKLAKEKQEGLVGSRFKIKRSSIDLGRRHVATSGQKDQPSKIDEQVSQGSESAATVVERSPQVQLPGQIQSPADGRGISIKEWRRFSKGGSSLEYPPNIEFYRNTLEKLESGLISDGRLPPTRPSMMDLVEGLKNQQKEEATHRDSLFSLQLFKEQNTEIIEGQQRILGKFRSQPRRSESGYSKKSMSIQKQREVTTSGPATSTSKTVTKFGWIEGVLIRCMASIFGVMLYLRLSWVAGQAGILFGSFVVLLGTLITVITTLSTSAICTNGLVKGGGAYFLISRSLGPEFGGSIGVIFSIANAVGAAMYLVGFAETIRDLLKSHDIFLLDGEINDIRIIALIACALIIVVILVGLSFESKMQIILMVLLWLSIFDYWIGTFLSPSEDQQKKGIVGYKIDTIKENFMPSFRDGYDFFSVFAVYFPAATGIMAGANISGDLKDPQKAIPLGTLVAIGITTCVYLIMVWMTGATTLRDADGIHLPHLLTQTFNASKKSFESTSISSIAAINSTETNINNNLFSSTHYYAPPQCYLKHNCSYGLFNYFQIVELGSALGPLVTIDRLFPYINRFGRGHGPNDEPRQALFLAGLIAVSVILIGDLNMIAPLISNFFLCSYALINYACFDNSFVHSPGFRPSFKFYNKWVSLAGSLMCVFCMFIISWWTALLTFFFFVAIYIYVAHRKPDVNWGSSAQAHSYRNALQYVSKLERTEEHVKNYRPQILVLSGNPASRAGLVDFAYSITKGNSLLMCGYIIPYKPCNTVFTMLQTFNQQLRDWFVSRHLKGTFAVTVANPNLRAGAQTLLQIAGLGKLRTNIILMGFKQNWAQNRSPEGINEMIDYFGLIQDAFDLNMSVGVLRNSNRGFDISELILETAEELRLHLKQRGDTLSTRSYPLESHPHQSQSINQQQFKPSVHNTCSSPQLGISSNFSINSRQKARDLFLRSLSHKQDNKKGQQEGQQERTFDGKSAQSGDTMQTTLGGGDTTTNYSPFTITPVSSCSATLKSKKFGGIGLRKLLGASKLNLNGEDIEQSKEDVDQSLGSAFQTLPLPSDTFRFQTRVKQGTIDVWWLYDDGGLTLLIPYLLTKKGSYLEGAKLRVFTLAGVGKNLQQEQQSLATMLRKFRISADQVNVIPDFTSKKPDQKNLIKFEKLIEPLVLRKSKEFATSSSVTVSLGGDEREEDRIQQEEFEEEQQQYKGLIAETELDAQRERTWRQLRIAELLKRYSSGSDLIVVTLPVPRRGLISPALYLAWLEMMSSDLPPTLLLRGNQQSVLTFYS</sequence>
<evidence type="ECO:0000256" key="8">
    <source>
        <dbReference type="SAM" id="MobiDB-lite"/>
    </source>
</evidence>
<dbReference type="Gene3D" id="1.20.1740.10">
    <property type="entry name" value="Amino acid/polyamine transporter I"/>
    <property type="match status" value="1"/>
</dbReference>
<dbReference type="PANTHER" id="PTHR11827">
    <property type="entry name" value="SOLUTE CARRIER FAMILY 12, CATION COTRANSPORTERS"/>
    <property type="match status" value="1"/>
</dbReference>
<comment type="similarity">
    <text evidence="2">Belongs to the SLC12A transporter family.</text>
</comment>
<reference evidence="13" key="1">
    <citation type="submission" date="2022-11" db="UniProtKB">
        <authorList>
            <consortium name="WormBaseParasite"/>
        </authorList>
    </citation>
    <scope>IDENTIFICATION</scope>
</reference>
<feature type="compositionally biased region" description="Polar residues" evidence="8">
    <location>
        <begin position="236"/>
        <end position="257"/>
    </location>
</feature>
<feature type="compositionally biased region" description="Basic and acidic residues" evidence="8">
    <location>
        <begin position="999"/>
        <end position="1018"/>
    </location>
</feature>
<dbReference type="GO" id="GO:0008511">
    <property type="term" value="F:sodium:potassium:chloride symporter activity"/>
    <property type="evidence" value="ECO:0007669"/>
    <property type="project" value="TreeGrafter"/>
</dbReference>
<feature type="region of interest" description="Disordered" evidence="8">
    <location>
        <begin position="999"/>
        <end position="1038"/>
    </location>
</feature>
<keyword evidence="6 9" id="KW-1133">Transmembrane helix</keyword>
<dbReference type="InterPro" id="IPR004841">
    <property type="entry name" value="AA-permease/SLC12A_dom"/>
</dbReference>
<comment type="subcellular location">
    <subcellularLocation>
        <location evidence="1">Membrane</location>
        <topology evidence="1">Multi-pass membrane protein</topology>
    </subcellularLocation>
</comment>
<feature type="region of interest" description="Disordered" evidence="8">
    <location>
        <begin position="943"/>
        <end position="970"/>
    </location>
</feature>
<feature type="compositionally biased region" description="Polar residues" evidence="8">
    <location>
        <begin position="1021"/>
        <end position="1038"/>
    </location>
</feature>
<evidence type="ECO:0000313" key="13">
    <source>
        <dbReference type="WBParaSite" id="Minc3s00073g03591"/>
    </source>
</evidence>
<feature type="domain" description="Amino acid permease/ SLC12A" evidence="10">
    <location>
        <begin position="616"/>
        <end position="776"/>
    </location>
</feature>
<feature type="compositionally biased region" description="Low complexity" evidence="8">
    <location>
        <begin position="22"/>
        <end position="32"/>
    </location>
</feature>
<feature type="compositionally biased region" description="Polar residues" evidence="8">
    <location>
        <begin position="117"/>
        <end position="127"/>
    </location>
</feature>
<evidence type="ECO:0000256" key="6">
    <source>
        <dbReference type="ARBA" id="ARBA00022989"/>
    </source>
</evidence>
<feature type="transmembrane region" description="Helical" evidence="9">
    <location>
        <begin position="419"/>
        <end position="438"/>
    </location>
</feature>
<dbReference type="Pfam" id="PF03522">
    <property type="entry name" value="SLC12"/>
    <property type="match status" value="1"/>
</dbReference>
<keyword evidence="12" id="KW-1185">Reference proteome</keyword>
<feature type="domain" description="Amino acid permease/ SLC12A" evidence="10">
    <location>
        <begin position="272"/>
        <end position="535"/>
    </location>
</feature>
<dbReference type="Proteomes" id="UP000887563">
    <property type="component" value="Unplaced"/>
</dbReference>
<keyword evidence="7 9" id="KW-0472">Membrane</keyword>
<dbReference type="GO" id="GO:0016020">
    <property type="term" value="C:membrane"/>
    <property type="evidence" value="ECO:0007669"/>
    <property type="project" value="UniProtKB-SubCell"/>
</dbReference>
<evidence type="ECO:0000256" key="3">
    <source>
        <dbReference type="ARBA" id="ARBA00019359"/>
    </source>
</evidence>
<evidence type="ECO:0000256" key="7">
    <source>
        <dbReference type="ARBA" id="ARBA00023136"/>
    </source>
</evidence>
<keyword evidence="4" id="KW-0813">Transport</keyword>
<evidence type="ECO:0000256" key="4">
    <source>
        <dbReference type="ARBA" id="ARBA00022448"/>
    </source>
</evidence>
<feature type="compositionally biased region" description="Polar residues" evidence="8">
    <location>
        <begin position="953"/>
        <end position="970"/>
    </location>
</feature>
<evidence type="ECO:0000313" key="12">
    <source>
        <dbReference type="Proteomes" id="UP000887563"/>
    </source>
</evidence>
<keyword evidence="5 9" id="KW-0812">Transmembrane</keyword>
<dbReference type="FunFam" id="1.20.1740.10:FF:000013">
    <property type="entry name" value="Solute carrier family 12 member"/>
    <property type="match status" value="1"/>
</dbReference>
<feature type="transmembrane region" description="Helical" evidence="9">
    <location>
        <begin position="699"/>
        <end position="732"/>
    </location>
</feature>